<dbReference type="GO" id="GO:0016887">
    <property type="term" value="F:ATP hydrolysis activity"/>
    <property type="evidence" value="ECO:0007669"/>
    <property type="project" value="InterPro"/>
</dbReference>
<feature type="coiled-coil region" evidence="9">
    <location>
        <begin position="583"/>
        <end position="637"/>
    </location>
</feature>
<dbReference type="SUPFAM" id="SSF52540">
    <property type="entry name" value="P-loop containing nucleoside triphosphate hydrolases"/>
    <property type="match status" value="2"/>
</dbReference>
<feature type="coiled-coil region" evidence="9">
    <location>
        <begin position="206"/>
        <end position="240"/>
    </location>
</feature>
<accession>A0A1F8E2B9</accession>
<dbReference type="PANTHER" id="PTHR32114">
    <property type="entry name" value="ABC TRANSPORTER ABCH.3"/>
    <property type="match status" value="1"/>
</dbReference>
<keyword evidence="3" id="KW-0227">DNA damage</keyword>
<evidence type="ECO:0000256" key="5">
    <source>
        <dbReference type="ARBA" id="ARBA00022833"/>
    </source>
</evidence>
<dbReference type="AlphaFoldDB" id="A0A1F8E2B9"/>
<dbReference type="InterPro" id="IPR038729">
    <property type="entry name" value="Rad50/SbcC_AAA"/>
</dbReference>
<dbReference type="Pfam" id="PF13476">
    <property type="entry name" value="AAA_23"/>
    <property type="match status" value="1"/>
</dbReference>
<name>A0A1F8E2B9_9BACT</name>
<dbReference type="Proteomes" id="UP000177011">
    <property type="component" value="Unassembled WGS sequence"/>
</dbReference>
<dbReference type="InterPro" id="IPR027417">
    <property type="entry name" value="P-loop_NTPase"/>
</dbReference>
<keyword evidence="6" id="KW-0067">ATP-binding</keyword>
<dbReference type="Pfam" id="PF04423">
    <property type="entry name" value="Rad50_zn_hook"/>
    <property type="match status" value="1"/>
</dbReference>
<evidence type="ECO:0000256" key="1">
    <source>
        <dbReference type="ARBA" id="ARBA00022723"/>
    </source>
</evidence>
<evidence type="ECO:0000256" key="7">
    <source>
        <dbReference type="ARBA" id="ARBA00023054"/>
    </source>
</evidence>
<evidence type="ECO:0000259" key="11">
    <source>
        <dbReference type="Pfam" id="PF13476"/>
    </source>
</evidence>
<gene>
    <name evidence="12" type="ORF">A2935_03755</name>
</gene>
<evidence type="ECO:0000256" key="6">
    <source>
        <dbReference type="ARBA" id="ARBA00022840"/>
    </source>
</evidence>
<dbReference type="Gene3D" id="3.40.50.300">
    <property type="entry name" value="P-loop containing nucleotide triphosphate hydrolases"/>
    <property type="match status" value="2"/>
</dbReference>
<evidence type="ECO:0000256" key="3">
    <source>
        <dbReference type="ARBA" id="ARBA00022763"/>
    </source>
</evidence>
<keyword evidence="5" id="KW-0862">Zinc</keyword>
<keyword evidence="7 9" id="KW-0175">Coiled coil</keyword>
<dbReference type="Gene3D" id="1.10.287.510">
    <property type="entry name" value="Helix hairpin bin"/>
    <property type="match status" value="1"/>
</dbReference>
<dbReference type="PANTHER" id="PTHR32114:SF2">
    <property type="entry name" value="ABC TRANSPORTER ABCH.3"/>
    <property type="match status" value="1"/>
</dbReference>
<keyword evidence="1" id="KW-0479">Metal-binding</keyword>
<dbReference type="GO" id="GO:0006302">
    <property type="term" value="P:double-strand break repair"/>
    <property type="evidence" value="ECO:0007669"/>
    <property type="project" value="InterPro"/>
</dbReference>
<comment type="caution">
    <text evidence="12">The sequence shown here is derived from an EMBL/GenBank/DDBJ whole genome shotgun (WGS) entry which is preliminary data.</text>
</comment>
<sequence length="788" mass="90668">MITKVKLKNWRSHADSTLEFTPGTNALIGIMGSGKSSIMDAICFALFGTFPNLQSKKLKLDDVIMKKPSEKNVAEVEVVLDLNGTKYTIKRSIERGKGTMFSEISAGGNVLESPNSSRVSEAVEKNLKVNYELFSKAIYSEQNALDYFLTIPRGQRMKRIDELLMIDKFEKARTNAVTLANRVSDRRSAKQSVIEQIDVETINQILKELRAIYIETSQEINSLRKKTVDASQKRKALEGEFEGLMKVKEEFEFLKRDERGIEKSLEVVSKNLAALEQATKGLLKEKAQKDFDETKRKISETNAELRKKKTDFEAATSAISDKKSNASSLKKEIDLLGKEYEKKLARKKEYEQFKSEIGADTERQISETKKLLDKATEDATKTYAKISDLNEFIVHLQSPETKCPICETILSEERKKLLIVQKYQQIKQLQETFENLKAQKEMADEKLEKAREAAEKMQMLLTEIAGIDVLRKDLEDLKKNFVETSNEVFNAENSLTNMRREVQNFEERLRESELRRNDLELLMAKFGDYEEKKFEFEQLTMERQQVESRLQEKEKKISGKDLLALDSELKQTIAEEREYDVRINEMEKLLKERMQRIEGQEEKLKEAEKYKEEVLRLEQTIRNLKIFSQALEQTQVELRQEFIIAVNHTMNEIWQAIYPYHDLVGVRLQVEEGDYVLQLQERSGSWINVEGIASGGERSIAALALRIAFSLVLAPQLRMLILDEPTANLDANAIEVLGTTLRERISDIIDQTFLITHDEKLENAVTGSLYKLEREKEKDGVTKVINIA</sequence>
<evidence type="ECO:0000256" key="8">
    <source>
        <dbReference type="ARBA" id="ARBA00023204"/>
    </source>
</evidence>
<evidence type="ECO:0000313" key="12">
    <source>
        <dbReference type="EMBL" id="OGM94115.1"/>
    </source>
</evidence>
<evidence type="ECO:0000256" key="4">
    <source>
        <dbReference type="ARBA" id="ARBA00022801"/>
    </source>
</evidence>
<evidence type="ECO:0000256" key="2">
    <source>
        <dbReference type="ARBA" id="ARBA00022741"/>
    </source>
</evidence>
<protein>
    <submittedName>
        <fullName evidence="12">Uncharacterized protein</fullName>
    </submittedName>
</protein>
<evidence type="ECO:0000313" key="13">
    <source>
        <dbReference type="Proteomes" id="UP000177011"/>
    </source>
</evidence>
<proteinExistence type="predicted"/>
<dbReference type="InterPro" id="IPR013134">
    <property type="entry name" value="Zn_hook_RAD50"/>
</dbReference>
<evidence type="ECO:0000259" key="10">
    <source>
        <dbReference type="Pfam" id="PF04423"/>
    </source>
</evidence>
<dbReference type="EMBL" id="MGIS01000002">
    <property type="protein sequence ID" value="OGM94115.1"/>
    <property type="molecule type" value="Genomic_DNA"/>
</dbReference>
<keyword evidence="4" id="KW-0378">Hydrolase</keyword>
<dbReference type="GO" id="GO:0046872">
    <property type="term" value="F:metal ion binding"/>
    <property type="evidence" value="ECO:0007669"/>
    <property type="project" value="UniProtKB-KW"/>
</dbReference>
<keyword evidence="2" id="KW-0547">Nucleotide-binding</keyword>
<evidence type="ECO:0000256" key="9">
    <source>
        <dbReference type="SAM" id="Coils"/>
    </source>
</evidence>
<organism evidence="12 13">
    <name type="scientific">Candidatus Wolfebacteria bacterium RIFCSPLOWO2_01_FULL_47_17b</name>
    <dbReference type="NCBI Taxonomy" id="1802558"/>
    <lineage>
        <taxon>Bacteria</taxon>
        <taxon>Candidatus Wolfeibacteriota</taxon>
    </lineage>
</organism>
<feature type="domain" description="Rad50/SbcC-type AAA" evidence="11">
    <location>
        <begin position="4"/>
        <end position="226"/>
    </location>
</feature>
<feature type="coiled-coil region" evidence="9">
    <location>
        <begin position="265"/>
        <end position="311"/>
    </location>
</feature>
<reference evidence="12 13" key="1">
    <citation type="journal article" date="2016" name="Nat. Commun.">
        <title>Thousands of microbial genomes shed light on interconnected biogeochemical processes in an aquifer system.</title>
        <authorList>
            <person name="Anantharaman K."/>
            <person name="Brown C.T."/>
            <person name="Hug L.A."/>
            <person name="Sharon I."/>
            <person name="Castelle C.J."/>
            <person name="Probst A.J."/>
            <person name="Thomas B.C."/>
            <person name="Singh A."/>
            <person name="Wilkins M.J."/>
            <person name="Karaoz U."/>
            <person name="Brodie E.L."/>
            <person name="Williams K.H."/>
            <person name="Hubbard S.S."/>
            <person name="Banfield J.F."/>
        </authorList>
    </citation>
    <scope>NUCLEOTIDE SEQUENCE [LARGE SCALE GENOMIC DNA]</scope>
</reference>
<keyword evidence="8" id="KW-0234">DNA repair</keyword>
<dbReference type="SUPFAM" id="SSF75712">
    <property type="entry name" value="Rad50 coiled-coil Zn hook"/>
    <property type="match status" value="1"/>
</dbReference>
<dbReference type="GO" id="GO:0005524">
    <property type="term" value="F:ATP binding"/>
    <property type="evidence" value="ECO:0007669"/>
    <property type="project" value="UniProtKB-KW"/>
</dbReference>
<feature type="domain" description="Zinc-hook" evidence="10">
    <location>
        <begin position="384"/>
        <end position="427"/>
    </location>
</feature>
<feature type="coiled-coil region" evidence="9">
    <location>
        <begin position="419"/>
        <end position="556"/>
    </location>
</feature>